<comment type="caution">
    <text evidence="2">The sequence shown here is derived from an EMBL/GenBank/DDBJ whole genome shotgun (WGS) entry which is preliminary data.</text>
</comment>
<evidence type="ECO:0008006" key="4">
    <source>
        <dbReference type="Google" id="ProtNLM"/>
    </source>
</evidence>
<keyword evidence="3" id="KW-1185">Reference proteome</keyword>
<keyword evidence="1" id="KW-0732">Signal</keyword>
<feature type="chain" id="PRO_5020956868" description="DUF4810 domain-containing protein" evidence="1">
    <location>
        <begin position="35"/>
        <end position="144"/>
    </location>
</feature>
<protein>
    <recommendedName>
        <fullName evidence="4">DUF4810 domain-containing protein</fullName>
    </recommendedName>
</protein>
<dbReference type="Pfam" id="PF16068">
    <property type="entry name" value="DUF4810"/>
    <property type="match status" value="1"/>
</dbReference>
<dbReference type="AlphaFoldDB" id="A0A4R3VCL4"/>
<sequence length="144" mass="15618">MSTQSCFAALRHTFAHSSRVLGILALAGGLSACAQNQTLYAWGSYQPMVYSYLKDEGADYAAQAQAMEENLEAARASSKTLPPGFRAHLGLLYLKTGEGAKAAEMWQGEKLAFPESGSFMNFLMRHISDGQTQAQQSTDEDQKG</sequence>
<accession>A0A4R3VCL4</accession>
<dbReference type="OrthoDB" id="9800218at2"/>
<dbReference type="Proteomes" id="UP000294692">
    <property type="component" value="Unassembled WGS sequence"/>
</dbReference>
<evidence type="ECO:0000256" key="1">
    <source>
        <dbReference type="SAM" id="SignalP"/>
    </source>
</evidence>
<dbReference type="EMBL" id="SMBX01000001">
    <property type="protein sequence ID" value="TCV03067.1"/>
    <property type="molecule type" value="Genomic_DNA"/>
</dbReference>
<dbReference type="InterPro" id="IPR014508">
    <property type="entry name" value="UCP020555_TPR-like"/>
</dbReference>
<organism evidence="2 3">
    <name type="scientific">Paracandidimonas soli</name>
    <dbReference type="NCBI Taxonomy" id="1917182"/>
    <lineage>
        <taxon>Bacteria</taxon>
        <taxon>Pseudomonadati</taxon>
        <taxon>Pseudomonadota</taxon>
        <taxon>Betaproteobacteria</taxon>
        <taxon>Burkholderiales</taxon>
        <taxon>Alcaligenaceae</taxon>
        <taxon>Paracandidimonas</taxon>
    </lineage>
</organism>
<reference evidence="2 3" key="1">
    <citation type="submission" date="2019-03" db="EMBL/GenBank/DDBJ databases">
        <title>Genomic Encyclopedia of Type Strains, Phase IV (KMG-IV): sequencing the most valuable type-strain genomes for metagenomic binning, comparative biology and taxonomic classification.</title>
        <authorList>
            <person name="Goeker M."/>
        </authorList>
    </citation>
    <scope>NUCLEOTIDE SEQUENCE [LARGE SCALE GENOMIC DNA]</scope>
    <source>
        <strain evidence="2 3">DSM 100048</strain>
    </source>
</reference>
<name>A0A4R3VCL4_9BURK</name>
<gene>
    <name evidence="2" type="ORF">EV686_101529</name>
</gene>
<feature type="signal peptide" evidence="1">
    <location>
        <begin position="1"/>
        <end position="34"/>
    </location>
</feature>
<evidence type="ECO:0000313" key="3">
    <source>
        <dbReference type="Proteomes" id="UP000294692"/>
    </source>
</evidence>
<evidence type="ECO:0000313" key="2">
    <source>
        <dbReference type="EMBL" id="TCV03067.1"/>
    </source>
</evidence>
<proteinExistence type="predicted"/>
<dbReference type="RefSeq" id="WP_132473145.1">
    <property type="nucleotide sequence ID" value="NZ_JBHRVM010000001.1"/>
</dbReference>